<dbReference type="EMBL" id="MLJW01002850">
    <property type="protein sequence ID" value="OIQ73491.1"/>
    <property type="molecule type" value="Genomic_DNA"/>
</dbReference>
<accession>A0A1J5Q7P4</accession>
<comment type="caution">
    <text evidence="1">The sequence shown here is derived from an EMBL/GenBank/DDBJ whole genome shotgun (WGS) entry which is preliminary data.</text>
</comment>
<organism evidence="1">
    <name type="scientific">mine drainage metagenome</name>
    <dbReference type="NCBI Taxonomy" id="410659"/>
    <lineage>
        <taxon>unclassified sequences</taxon>
        <taxon>metagenomes</taxon>
        <taxon>ecological metagenomes</taxon>
    </lineage>
</organism>
<gene>
    <name evidence="1" type="ORF">GALL_448750</name>
</gene>
<evidence type="ECO:0000313" key="1">
    <source>
        <dbReference type="EMBL" id="OIQ73491.1"/>
    </source>
</evidence>
<reference evidence="1" key="1">
    <citation type="submission" date="2016-10" db="EMBL/GenBank/DDBJ databases">
        <title>Sequence of Gallionella enrichment culture.</title>
        <authorList>
            <person name="Poehlein A."/>
            <person name="Muehling M."/>
            <person name="Daniel R."/>
        </authorList>
    </citation>
    <scope>NUCLEOTIDE SEQUENCE</scope>
</reference>
<protein>
    <submittedName>
        <fullName evidence="1">Uncharacterized protein</fullName>
    </submittedName>
</protein>
<sequence length="49" mass="4802">MLVEPAALRAGDALVLAGANGAARLELAGVHAVAHPLATLLPTDDANSS</sequence>
<dbReference type="AlphaFoldDB" id="A0A1J5Q7P4"/>
<proteinExistence type="predicted"/>
<name>A0A1J5Q7P4_9ZZZZ</name>